<name>Q3SFC4_THIDA</name>
<comment type="similarity">
    <text evidence="5">Belongs to the 4-toluene sulfonate uptake permease (TSUP) (TC 2.A.102) family.</text>
</comment>
<evidence type="ECO:0000313" key="7">
    <source>
        <dbReference type="Proteomes" id="UP000008291"/>
    </source>
</evidence>
<reference evidence="6 7" key="1">
    <citation type="journal article" date="2006" name="J. Bacteriol.">
        <title>The genome sequence of the obligately chemolithoautotrophic, facultatively anaerobic bacterium Thiobacillus denitrificans.</title>
        <authorList>
            <person name="Beller H.R."/>
            <person name="Chain P.S."/>
            <person name="Letain T.E."/>
            <person name="Chakicherla A."/>
            <person name="Larimer F.W."/>
            <person name="Richardson P.M."/>
            <person name="Coleman M.A."/>
            <person name="Wood A.P."/>
            <person name="Kelly D.P."/>
        </authorList>
    </citation>
    <scope>NUCLEOTIDE SEQUENCE [LARGE SCALE GENOMIC DNA]</scope>
    <source>
        <strain evidence="6 7">ATCC 25259</strain>
    </source>
</reference>
<dbReference type="Proteomes" id="UP000008291">
    <property type="component" value="Chromosome"/>
</dbReference>
<dbReference type="eggNOG" id="COG0730">
    <property type="taxonomic scope" value="Bacteria"/>
</dbReference>
<accession>Q3SFC4</accession>
<proteinExistence type="inferred from homology"/>
<evidence type="ECO:0000256" key="4">
    <source>
        <dbReference type="ARBA" id="ARBA00023136"/>
    </source>
</evidence>
<dbReference type="EMBL" id="CP000116">
    <property type="protein sequence ID" value="AAZ98688.1"/>
    <property type="molecule type" value="Genomic_DNA"/>
</dbReference>
<protein>
    <recommendedName>
        <fullName evidence="5">Probable membrane transporter protein</fullName>
    </recommendedName>
</protein>
<keyword evidence="4 5" id="KW-0472">Membrane</keyword>
<keyword evidence="7" id="KW-1185">Reference proteome</keyword>
<evidence type="ECO:0000256" key="2">
    <source>
        <dbReference type="ARBA" id="ARBA00022692"/>
    </source>
</evidence>
<dbReference type="PANTHER" id="PTHR43701">
    <property type="entry name" value="MEMBRANE TRANSPORTER PROTEIN MJ0441-RELATED"/>
    <property type="match status" value="1"/>
</dbReference>
<dbReference type="GO" id="GO:0005886">
    <property type="term" value="C:plasma membrane"/>
    <property type="evidence" value="ECO:0007669"/>
    <property type="project" value="UniProtKB-SubCell"/>
</dbReference>
<dbReference type="OrthoDB" id="8559161at2"/>
<feature type="transmembrane region" description="Helical" evidence="5">
    <location>
        <begin position="95"/>
        <end position="114"/>
    </location>
</feature>
<feature type="transmembrane region" description="Helical" evidence="5">
    <location>
        <begin position="185"/>
        <end position="205"/>
    </location>
</feature>
<evidence type="ECO:0000256" key="5">
    <source>
        <dbReference type="RuleBase" id="RU363041"/>
    </source>
</evidence>
<dbReference type="KEGG" id="tbd:Tbd_2735"/>
<dbReference type="RefSeq" id="WP_011313247.1">
    <property type="nucleotide sequence ID" value="NC_007404.1"/>
</dbReference>
<evidence type="ECO:0000313" key="6">
    <source>
        <dbReference type="EMBL" id="AAZ98688.1"/>
    </source>
</evidence>
<dbReference type="InterPro" id="IPR051598">
    <property type="entry name" value="TSUP/Inactive_protease-like"/>
</dbReference>
<feature type="transmembrane region" description="Helical" evidence="5">
    <location>
        <begin position="246"/>
        <end position="263"/>
    </location>
</feature>
<evidence type="ECO:0000256" key="3">
    <source>
        <dbReference type="ARBA" id="ARBA00022989"/>
    </source>
</evidence>
<feature type="transmembrane region" description="Helical" evidence="5">
    <location>
        <begin position="41"/>
        <end position="59"/>
    </location>
</feature>
<dbReference type="PANTHER" id="PTHR43701:SF2">
    <property type="entry name" value="MEMBRANE TRANSPORTER PROTEIN YJNA-RELATED"/>
    <property type="match status" value="1"/>
</dbReference>
<keyword evidence="3 5" id="KW-1133">Transmembrane helix</keyword>
<organism evidence="6 7">
    <name type="scientific">Thiobacillus denitrificans (strain ATCC 25259 / T1)</name>
    <dbReference type="NCBI Taxonomy" id="292415"/>
    <lineage>
        <taxon>Bacteria</taxon>
        <taxon>Pseudomonadati</taxon>
        <taxon>Pseudomonadota</taxon>
        <taxon>Betaproteobacteria</taxon>
        <taxon>Nitrosomonadales</taxon>
        <taxon>Thiobacillaceae</taxon>
        <taxon>Thiobacillus</taxon>
    </lineage>
</organism>
<dbReference type="STRING" id="292415.Tbd_2735"/>
<keyword evidence="2 5" id="KW-0812">Transmembrane</keyword>
<feature type="transmembrane region" description="Helical" evidence="5">
    <location>
        <begin position="71"/>
        <end position="89"/>
    </location>
</feature>
<dbReference type="InterPro" id="IPR002781">
    <property type="entry name" value="TM_pro_TauE-like"/>
</dbReference>
<gene>
    <name evidence="6" type="ordered locus">Tbd_2735</name>
</gene>
<feature type="transmembrane region" description="Helical" evidence="5">
    <location>
        <begin position="7"/>
        <end position="35"/>
    </location>
</feature>
<evidence type="ECO:0000256" key="1">
    <source>
        <dbReference type="ARBA" id="ARBA00004141"/>
    </source>
</evidence>
<dbReference type="AlphaFoldDB" id="Q3SFC4"/>
<dbReference type="Pfam" id="PF01925">
    <property type="entry name" value="TauE"/>
    <property type="match status" value="1"/>
</dbReference>
<dbReference type="HOGENOM" id="CLU_045498_5_0_4"/>
<feature type="transmembrane region" description="Helical" evidence="5">
    <location>
        <begin position="211"/>
        <end position="234"/>
    </location>
</feature>
<keyword evidence="5" id="KW-1003">Cell membrane</keyword>
<comment type="subcellular location">
    <subcellularLocation>
        <location evidence="5">Cell membrane</location>
        <topology evidence="5">Multi-pass membrane protein</topology>
    </subcellularLocation>
    <subcellularLocation>
        <location evidence="1">Membrane</location>
        <topology evidence="1">Multi-pass membrane protein</topology>
    </subcellularLocation>
</comment>
<sequence>MDFLAGVAGAATGIVLGLFGSGGSIIATPALLYLLDVEPKSAIAMSLGIVAVTATIAALDNWRRGNVDVSVAAVFGLFGVLGTYAGARIGVVTPVAIQLAVFALVMYAAAWRMLKPARLPAVASGDLSVSAGAAALPCSGLFSPCMGHMALHGIGVGVLTGLVGVGGGFLIVPALVLLSRIPMKTAVGTSLAIVAAKSYAGFAGYTGAVPINWGLMAGFTAVTVVASFAGTRLAHRFSQDMLKRTFSVFLLFVATYILLKSVIGAQ</sequence>
<feature type="transmembrane region" description="Helical" evidence="5">
    <location>
        <begin position="154"/>
        <end position="178"/>
    </location>
</feature>